<comment type="caution">
    <text evidence="1">The sequence shown here is derived from an EMBL/GenBank/DDBJ whole genome shotgun (WGS) entry which is preliminary data.</text>
</comment>
<gene>
    <name evidence="1" type="ORF">J2W56_006624</name>
</gene>
<keyword evidence="2" id="KW-1185">Reference proteome</keyword>
<reference evidence="1 2" key="1">
    <citation type="submission" date="2023-07" db="EMBL/GenBank/DDBJ databases">
        <title>Sorghum-associated microbial communities from plants grown in Nebraska, USA.</title>
        <authorList>
            <person name="Schachtman D."/>
        </authorList>
    </citation>
    <scope>NUCLEOTIDE SEQUENCE [LARGE SCALE GENOMIC DNA]</scope>
    <source>
        <strain evidence="1 2">4272</strain>
    </source>
</reference>
<name>A0ABU1XQM4_9NOCA</name>
<sequence length="446" mass="49210">MVRGREWTGFEAAALQEAMRCSVRDFAHMLGVETTTIANWRSGLSTVTPRPRTQAILDTTYQQRATPEDRQRFTQIVAEGEAAWRARRAAARQDDPRVGAGTAPVAVGDSDVFERPAEILQRMRQLRSHEVHNAELDIIGLAFANILDRYELEGPVRLAPEVRSLRREVDSLLAQCHQPLQLQRLYRLAGQIAGVLGYMAVNLGRFRFASMYCQEALSVAEFIRDTDLQAWVKGTQSFCAYYRGDYRAASALAQEGIQLAPSSGQAVRLYTNGLARALGKLRDTVGVERAIDAAMTVASSVDAPPGLTPALSFETYSSARLKANAATAYLSAGEYNKVLTYGQQVEDLVNSSDSVWSRSLVRLDVATALVHQPHRDVEYAMNLGIEALDASQDRPIRSVWQRAHDLADVVATVDTRKVRDYVGELREWSANAKPMTAPDSPTPEAG</sequence>
<evidence type="ECO:0000313" key="2">
    <source>
        <dbReference type="Proteomes" id="UP001251217"/>
    </source>
</evidence>
<dbReference type="Gene3D" id="1.25.40.10">
    <property type="entry name" value="Tetratricopeptide repeat domain"/>
    <property type="match status" value="1"/>
</dbReference>
<organism evidence="1 2">
    <name type="scientific">Nocardia kruczakiae</name>
    <dbReference type="NCBI Taxonomy" id="261477"/>
    <lineage>
        <taxon>Bacteria</taxon>
        <taxon>Bacillati</taxon>
        <taxon>Actinomycetota</taxon>
        <taxon>Actinomycetes</taxon>
        <taxon>Mycobacteriales</taxon>
        <taxon>Nocardiaceae</taxon>
        <taxon>Nocardia</taxon>
    </lineage>
</organism>
<dbReference type="RefSeq" id="WP_310408100.1">
    <property type="nucleotide sequence ID" value="NZ_JAVDWW010000015.1"/>
</dbReference>
<protein>
    <submittedName>
        <fullName evidence="1">Tetratricopeptide (TPR) repeat protein</fullName>
    </submittedName>
</protein>
<dbReference type="InterPro" id="IPR011990">
    <property type="entry name" value="TPR-like_helical_dom_sf"/>
</dbReference>
<dbReference type="EMBL" id="JAVDWW010000015">
    <property type="protein sequence ID" value="MDR7172858.1"/>
    <property type="molecule type" value="Genomic_DNA"/>
</dbReference>
<accession>A0ABU1XQM4</accession>
<dbReference type="SUPFAM" id="SSF48452">
    <property type="entry name" value="TPR-like"/>
    <property type="match status" value="1"/>
</dbReference>
<evidence type="ECO:0000313" key="1">
    <source>
        <dbReference type="EMBL" id="MDR7172858.1"/>
    </source>
</evidence>
<dbReference type="Proteomes" id="UP001251217">
    <property type="component" value="Unassembled WGS sequence"/>
</dbReference>
<proteinExistence type="predicted"/>